<protein>
    <submittedName>
        <fullName evidence="1">Uncharacterized protein</fullName>
    </submittedName>
</protein>
<dbReference type="Proteomes" id="UP000445309">
    <property type="component" value="Unassembled WGS sequence"/>
</dbReference>
<sequence length="55" mass="6377">MKNFFIAILLTGFYSLSAQSFKAYQLYDKKGKTIETEQLVKELADYDVVFFGENL</sequence>
<reference evidence="1 2" key="1">
    <citation type="submission" date="2020-01" db="EMBL/GenBank/DDBJ databases">
        <authorList>
            <person name="Rodrigo-Torres L."/>
            <person name="Arahal R. D."/>
            <person name="Lucena T."/>
        </authorList>
    </citation>
    <scope>NUCLEOTIDE SEQUENCE [LARGE SCALE GENOMIC DNA]</scope>
    <source>
        <strain evidence="1 2">CECT 9393</strain>
    </source>
</reference>
<evidence type="ECO:0000313" key="2">
    <source>
        <dbReference type="Proteomes" id="UP000445309"/>
    </source>
</evidence>
<gene>
    <name evidence="1" type="ORF">CHRY9393_03277</name>
</gene>
<dbReference type="RefSeq" id="WP_185681394.1">
    <property type="nucleotide sequence ID" value="NZ_CACVBY010000120.1"/>
</dbReference>
<organism evidence="1 2">
    <name type="scientific">Chryseobacterium fistulae</name>
    <dbReference type="NCBI Taxonomy" id="2675058"/>
    <lineage>
        <taxon>Bacteria</taxon>
        <taxon>Pseudomonadati</taxon>
        <taxon>Bacteroidota</taxon>
        <taxon>Flavobacteriia</taxon>
        <taxon>Flavobacteriales</taxon>
        <taxon>Weeksellaceae</taxon>
        <taxon>Chryseobacterium group</taxon>
        <taxon>Chryseobacterium</taxon>
    </lineage>
</organism>
<evidence type="ECO:0000313" key="1">
    <source>
        <dbReference type="EMBL" id="CAA7392556.1"/>
    </source>
</evidence>
<dbReference type="SUPFAM" id="SSF159501">
    <property type="entry name" value="EreA/ChaN-like"/>
    <property type="match status" value="1"/>
</dbReference>
<dbReference type="Gene3D" id="3.40.50.11550">
    <property type="match status" value="1"/>
</dbReference>
<keyword evidence="2" id="KW-1185">Reference proteome</keyword>
<dbReference type="AlphaFoldDB" id="A0A6N4XYU4"/>
<name>A0A6N4XYU4_9FLAO</name>
<dbReference type="EMBL" id="CACVBY010000120">
    <property type="protein sequence ID" value="CAA7392556.1"/>
    <property type="molecule type" value="Genomic_DNA"/>
</dbReference>
<proteinExistence type="predicted"/>
<accession>A0A6N4XYU4</accession>